<dbReference type="GO" id="GO:0003676">
    <property type="term" value="F:nucleic acid binding"/>
    <property type="evidence" value="ECO:0007669"/>
    <property type="project" value="InterPro"/>
</dbReference>
<dbReference type="GeneID" id="20231720"/>
<dbReference type="KEGG" id="lgi:LOTGIDRAFT_119253"/>
<dbReference type="EMBL" id="KB201891">
    <property type="protein sequence ID" value="ESO93642.1"/>
    <property type="molecule type" value="Genomic_DNA"/>
</dbReference>
<organism evidence="3 4">
    <name type="scientific">Lottia gigantea</name>
    <name type="common">Giant owl limpet</name>
    <dbReference type="NCBI Taxonomy" id="225164"/>
    <lineage>
        <taxon>Eukaryota</taxon>
        <taxon>Metazoa</taxon>
        <taxon>Spiralia</taxon>
        <taxon>Lophotrochozoa</taxon>
        <taxon>Mollusca</taxon>
        <taxon>Gastropoda</taxon>
        <taxon>Patellogastropoda</taxon>
        <taxon>Lottioidea</taxon>
        <taxon>Lottiidae</taxon>
        <taxon>Lottia</taxon>
    </lineage>
</organism>
<keyword evidence="4" id="KW-1185">Reference proteome</keyword>
<accession>V4AA50</accession>
<gene>
    <name evidence="3" type="ORF">LOTGIDRAFT_119253</name>
</gene>
<dbReference type="CTD" id="20231720"/>
<dbReference type="InterPro" id="IPR003604">
    <property type="entry name" value="Matrin/U1-like-C_Znf_C2H2"/>
</dbReference>
<dbReference type="HOGENOM" id="CLU_1227438_0_0_1"/>
<dbReference type="GO" id="GO:0045892">
    <property type="term" value="P:negative regulation of DNA-templated transcription"/>
    <property type="evidence" value="ECO:0007669"/>
    <property type="project" value="TreeGrafter"/>
</dbReference>
<feature type="compositionally biased region" description="Basic and acidic residues" evidence="1">
    <location>
        <begin position="59"/>
        <end position="72"/>
    </location>
</feature>
<proteinExistence type="predicted"/>
<dbReference type="STRING" id="225164.V4AA50"/>
<dbReference type="SMART" id="SM00451">
    <property type="entry name" value="ZnF_U1"/>
    <property type="match status" value="2"/>
</dbReference>
<dbReference type="PANTHER" id="PTHR15577">
    <property type="entry name" value="ZINC FINGER CONTAINING PROTEIN"/>
    <property type="match status" value="1"/>
</dbReference>
<reference evidence="3 4" key="1">
    <citation type="journal article" date="2013" name="Nature">
        <title>Insights into bilaterian evolution from three spiralian genomes.</title>
        <authorList>
            <person name="Simakov O."/>
            <person name="Marletaz F."/>
            <person name="Cho S.J."/>
            <person name="Edsinger-Gonzales E."/>
            <person name="Havlak P."/>
            <person name="Hellsten U."/>
            <person name="Kuo D.H."/>
            <person name="Larsson T."/>
            <person name="Lv J."/>
            <person name="Arendt D."/>
            <person name="Savage R."/>
            <person name="Osoegawa K."/>
            <person name="de Jong P."/>
            <person name="Grimwood J."/>
            <person name="Chapman J.A."/>
            <person name="Shapiro H."/>
            <person name="Aerts A."/>
            <person name="Otillar R.P."/>
            <person name="Terry A.Y."/>
            <person name="Boore J.L."/>
            <person name="Grigoriev I.V."/>
            <person name="Lindberg D.R."/>
            <person name="Seaver E.C."/>
            <person name="Weisblat D.A."/>
            <person name="Putnam N.H."/>
            <person name="Rokhsar D.S."/>
        </authorList>
    </citation>
    <scope>NUCLEOTIDE SEQUENCE [LARGE SCALE GENOMIC DNA]</scope>
</reference>
<feature type="domain" description="U1-type" evidence="2">
    <location>
        <begin position="89"/>
        <end position="123"/>
    </location>
</feature>
<dbReference type="Proteomes" id="UP000030746">
    <property type="component" value="Unassembled WGS sequence"/>
</dbReference>
<dbReference type="InterPro" id="IPR055309">
    <property type="entry name" value="Znf318-like"/>
</dbReference>
<evidence type="ECO:0000256" key="1">
    <source>
        <dbReference type="SAM" id="MobiDB-lite"/>
    </source>
</evidence>
<feature type="domain" description="U1-type" evidence="2">
    <location>
        <begin position="158"/>
        <end position="192"/>
    </location>
</feature>
<feature type="region of interest" description="Disordered" evidence="1">
    <location>
        <begin position="59"/>
        <end position="80"/>
    </location>
</feature>
<dbReference type="GO" id="GO:0045893">
    <property type="term" value="P:positive regulation of DNA-templated transcription"/>
    <property type="evidence" value="ECO:0007669"/>
    <property type="project" value="TreeGrafter"/>
</dbReference>
<dbReference type="OrthoDB" id="10072641at2759"/>
<feature type="compositionally biased region" description="Basic and acidic residues" evidence="1">
    <location>
        <begin position="1"/>
        <end position="25"/>
    </location>
</feature>
<dbReference type="GO" id="GO:0008270">
    <property type="term" value="F:zinc ion binding"/>
    <property type="evidence" value="ECO:0007669"/>
    <property type="project" value="InterPro"/>
</dbReference>
<dbReference type="AlphaFoldDB" id="V4AA50"/>
<evidence type="ECO:0000313" key="3">
    <source>
        <dbReference type="EMBL" id="ESO93642.1"/>
    </source>
</evidence>
<feature type="region of interest" description="Disordered" evidence="1">
    <location>
        <begin position="1"/>
        <end position="32"/>
    </location>
</feature>
<dbReference type="PANTHER" id="PTHR15577:SF2">
    <property type="entry name" value="ZINC FINGER PROTEIN 318"/>
    <property type="match status" value="1"/>
</dbReference>
<feature type="non-terminal residue" evidence="3">
    <location>
        <position position="224"/>
    </location>
</feature>
<evidence type="ECO:0000313" key="4">
    <source>
        <dbReference type="Proteomes" id="UP000030746"/>
    </source>
</evidence>
<name>V4AA50_LOTGI</name>
<dbReference type="GO" id="GO:0005654">
    <property type="term" value="C:nucleoplasm"/>
    <property type="evidence" value="ECO:0007669"/>
    <property type="project" value="TreeGrafter"/>
</dbReference>
<dbReference type="RefSeq" id="XP_009055829.1">
    <property type="nucleotide sequence ID" value="XM_009057581.1"/>
</dbReference>
<evidence type="ECO:0000259" key="2">
    <source>
        <dbReference type="SMART" id="SM00451"/>
    </source>
</evidence>
<protein>
    <recommendedName>
        <fullName evidence="2">U1-type domain-containing protein</fullName>
    </recommendedName>
</protein>
<sequence length="224" mass="26211">MEKLKKQQNEIMRKRQRQRDGHKDPLLTANSKLQEEITEQIRALRRAAEEPLDVKKYQKPEIKVESKGDAHSTNKQSSSSSINYKFVDHRSHWCRCCNVVSNNILMMCKHLKSRSHQQKVDPYDRPWTIHSMKKNSESNSKGPVTNLPLSGTEFVMSVDAFYCSLCNEYMGDIPSAEAHLNDISHFNTYKAYLAKNPFYEKRYILEKTAKLSIKKEERDQEQKK</sequence>